<evidence type="ECO:0000313" key="2">
    <source>
        <dbReference type="Proteomes" id="UP000272888"/>
    </source>
</evidence>
<accession>A0A3A8P5H3</accession>
<dbReference type="AlphaFoldDB" id="A0A3A8P5H3"/>
<evidence type="ECO:0000313" key="1">
    <source>
        <dbReference type="EMBL" id="RKH51563.1"/>
    </source>
</evidence>
<gene>
    <name evidence="1" type="ORF">D7V93_29050</name>
</gene>
<proteinExistence type="predicted"/>
<keyword evidence="2" id="KW-1185">Reference proteome</keyword>
<protein>
    <submittedName>
        <fullName evidence="1">Uncharacterized protein</fullName>
    </submittedName>
</protein>
<name>A0A3A8P5H3_9BACT</name>
<sequence length="178" mass="20219">MLQSTEHGLIQTFYADQRARRSQVPFMNHIHEGLAVMLRTQASPQAMRAFCLHPLVQSDKDLREHYARVAQAVEPVPDGAFVLGLAMEYRSVANAYLSHATLPPEGIRLSPLVEVNAMLVGDKVQNRKDYELHHEQTHANRARLTEYFQQWCQALQVEHRYARLKTMLQGAAWGGDTG</sequence>
<organism evidence="1 2">
    <name type="scientific">Corallococcus llansteffanensis</name>
    <dbReference type="NCBI Taxonomy" id="2316731"/>
    <lineage>
        <taxon>Bacteria</taxon>
        <taxon>Pseudomonadati</taxon>
        <taxon>Myxococcota</taxon>
        <taxon>Myxococcia</taxon>
        <taxon>Myxococcales</taxon>
        <taxon>Cystobacterineae</taxon>
        <taxon>Myxococcaceae</taxon>
        <taxon>Corallococcus</taxon>
    </lineage>
</organism>
<dbReference type="RefSeq" id="WP_120646483.1">
    <property type="nucleotide sequence ID" value="NZ_RAWB01000383.1"/>
</dbReference>
<dbReference type="EMBL" id="RAWB01000383">
    <property type="protein sequence ID" value="RKH51563.1"/>
    <property type="molecule type" value="Genomic_DNA"/>
</dbReference>
<comment type="caution">
    <text evidence="1">The sequence shown here is derived from an EMBL/GenBank/DDBJ whole genome shotgun (WGS) entry which is preliminary data.</text>
</comment>
<reference evidence="2" key="1">
    <citation type="submission" date="2018-09" db="EMBL/GenBank/DDBJ databases">
        <authorList>
            <person name="Livingstone P.G."/>
            <person name="Whitworth D.E."/>
        </authorList>
    </citation>
    <scope>NUCLEOTIDE SEQUENCE [LARGE SCALE GENOMIC DNA]</scope>
    <source>
        <strain evidence="2">CA051B</strain>
    </source>
</reference>
<dbReference type="Proteomes" id="UP000272888">
    <property type="component" value="Unassembled WGS sequence"/>
</dbReference>